<evidence type="ECO:0000256" key="2">
    <source>
        <dbReference type="ARBA" id="ARBA00007171"/>
    </source>
</evidence>
<dbReference type="RefSeq" id="WP_406764057.1">
    <property type="nucleotide sequence ID" value="NZ_JBJHZY010000001.1"/>
</dbReference>
<dbReference type="InterPro" id="IPR050515">
    <property type="entry name" value="Beta-lactam/transpept"/>
</dbReference>
<dbReference type="PANTHER" id="PTHR30627">
    <property type="entry name" value="PEPTIDOGLYCAN D,D-TRANSPEPTIDASE"/>
    <property type="match status" value="1"/>
</dbReference>
<dbReference type="PANTHER" id="PTHR30627:SF1">
    <property type="entry name" value="PEPTIDOGLYCAN D,D-TRANSPEPTIDASE FTSI"/>
    <property type="match status" value="1"/>
</dbReference>
<dbReference type="Gene3D" id="3.40.710.10">
    <property type="entry name" value="DD-peptidase/beta-lactamase superfamily"/>
    <property type="match status" value="1"/>
</dbReference>
<evidence type="ECO:0000259" key="6">
    <source>
        <dbReference type="Pfam" id="PF03717"/>
    </source>
</evidence>
<evidence type="ECO:0000259" key="5">
    <source>
        <dbReference type="Pfam" id="PF00905"/>
    </source>
</evidence>
<evidence type="ECO:0000313" key="8">
    <source>
        <dbReference type="Proteomes" id="UP001623661"/>
    </source>
</evidence>
<name>A0ABW8TQ15_9CLOT</name>
<evidence type="ECO:0000256" key="1">
    <source>
        <dbReference type="ARBA" id="ARBA00004370"/>
    </source>
</evidence>
<dbReference type="Gene3D" id="3.90.1310.10">
    <property type="entry name" value="Penicillin-binding protein 2a (Domain 2)"/>
    <property type="match status" value="1"/>
</dbReference>
<evidence type="ECO:0000256" key="4">
    <source>
        <dbReference type="SAM" id="Phobius"/>
    </source>
</evidence>
<dbReference type="Gene3D" id="3.30.450.330">
    <property type="match status" value="1"/>
</dbReference>
<evidence type="ECO:0000256" key="3">
    <source>
        <dbReference type="ARBA" id="ARBA00023136"/>
    </source>
</evidence>
<feature type="transmembrane region" description="Helical" evidence="4">
    <location>
        <begin position="15"/>
        <end position="38"/>
    </location>
</feature>
<dbReference type="InterPro" id="IPR036138">
    <property type="entry name" value="PBP_dimer_sf"/>
</dbReference>
<reference evidence="7 8" key="1">
    <citation type="submission" date="2024-11" db="EMBL/GenBank/DDBJ databases">
        <authorList>
            <person name="Heng Y.C."/>
            <person name="Lim A.C.H."/>
            <person name="Lee J.K.Y."/>
            <person name="Kittelmann S."/>
        </authorList>
    </citation>
    <scope>NUCLEOTIDE SEQUENCE [LARGE SCALE GENOMIC DNA]</scope>
    <source>
        <strain evidence="7 8">WILCCON 0202</strain>
    </source>
</reference>
<feature type="domain" description="Penicillin-binding protein dimerisation" evidence="6">
    <location>
        <begin position="59"/>
        <end position="217"/>
    </location>
</feature>
<dbReference type="InterPro" id="IPR005311">
    <property type="entry name" value="PBP_dimer"/>
</dbReference>
<evidence type="ECO:0000313" key="7">
    <source>
        <dbReference type="EMBL" id="MFL0267454.1"/>
    </source>
</evidence>
<keyword evidence="4" id="KW-1133">Transmembrane helix</keyword>
<dbReference type="SUPFAM" id="SSF56519">
    <property type="entry name" value="Penicillin binding protein dimerisation domain"/>
    <property type="match status" value="1"/>
</dbReference>
<keyword evidence="4" id="KW-0812">Transmembrane</keyword>
<dbReference type="EMBL" id="JBJHZY010000001">
    <property type="protein sequence ID" value="MFL0267454.1"/>
    <property type="molecule type" value="Genomic_DNA"/>
</dbReference>
<dbReference type="InterPro" id="IPR001460">
    <property type="entry name" value="PCN-bd_Tpept"/>
</dbReference>
<gene>
    <name evidence="7" type="ORF">ACJDUH_05000</name>
</gene>
<proteinExistence type="inferred from homology"/>
<dbReference type="SUPFAM" id="SSF56601">
    <property type="entry name" value="beta-lactamase/transpeptidase-like"/>
    <property type="match status" value="1"/>
</dbReference>
<dbReference type="Pfam" id="PF03717">
    <property type="entry name" value="PBP_dimer"/>
    <property type="match status" value="1"/>
</dbReference>
<keyword evidence="3 4" id="KW-0472">Membrane</keyword>
<dbReference type="Proteomes" id="UP001623661">
    <property type="component" value="Unassembled WGS sequence"/>
</dbReference>
<feature type="domain" description="Penicillin-binding protein transpeptidase" evidence="5">
    <location>
        <begin position="260"/>
        <end position="577"/>
    </location>
</feature>
<comment type="subcellular location">
    <subcellularLocation>
        <location evidence="1">Membrane</location>
    </subcellularLocation>
</comment>
<dbReference type="Pfam" id="PF00905">
    <property type="entry name" value="Transpeptidase"/>
    <property type="match status" value="1"/>
</dbReference>
<comment type="caution">
    <text evidence="7">The sequence shown here is derived from an EMBL/GenBank/DDBJ whole genome shotgun (WGS) entry which is preliminary data.</text>
</comment>
<sequence>MKKKVHKKMGKRGRLFFIFSALTIFYLLLMGRLLYIMVEKGSTYKAMAVSQRTHEIPLDPKRGNILDRNGQVLATSADVYRIDADPSLLQATIKNKNLNLDEISKNLANYLNMNTNDILKKLNSKDNSGDLLKFVSLKRQVEKPSADSIKALKLNGIIVSSDIKRYYPNKNFIAQVLGLTNIEGKGISGVEQSYDKALTGIEGSQKLQLDAKGNVLPDTETSVQPVNGKDVALTIDERIQELAEKAASNALEANNATSVSIMVMNPKNGEILAMASKPDFDPNNPNNVTSANKNPQEQWVNRSVENIFEPGSIFKVITSAAAMENNALKDGDTFNDTGSIKVANTTIYDDDKKNHGIQTFSDILNNSSNVGFIELAQKLGKDNLYNYSKEVGIGDKTGIDLPKESSGIIKDLNNIGPVDLATMSFGHGVALTQVQFMAAFNAVANGGTWIRPHIMKDIEHKDGDNRVVDDEFTDLGKKTVMTEGNSAKLRNYLEGVVTKGTAVATYIDGFHIAGKTGTAERVDSNKRGYQEGKYVSSFVGMAPASDPVVSLIVTIDEPNSSNYFAAQTAVPVAKELFTGISNYITIK</sequence>
<organism evidence="7 8">
    <name type="scientific">Candidatus Clostridium radicumherbarum</name>
    <dbReference type="NCBI Taxonomy" id="3381662"/>
    <lineage>
        <taxon>Bacteria</taxon>
        <taxon>Bacillati</taxon>
        <taxon>Bacillota</taxon>
        <taxon>Clostridia</taxon>
        <taxon>Eubacteriales</taxon>
        <taxon>Clostridiaceae</taxon>
        <taxon>Clostridium</taxon>
    </lineage>
</organism>
<comment type="similarity">
    <text evidence="2">Belongs to the transpeptidase family.</text>
</comment>
<accession>A0ABW8TQ15</accession>
<dbReference type="InterPro" id="IPR012338">
    <property type="entry name" value="Beta-lactam/transpept-like"/>
</dbReference>
<protein>
    <submittedName>
        <fullName evidence="7">Peptidoglycan D,D-transpeptidase FtsI family protein</fullName>
    </submittedName>
</protein>
<keyword evidence="8" id="KW-1185">Reference proteome</keyword>